<feature type="transmembrane region" description="Helical" evidence="6">
    <location>
        <begin position="380"/>
        <end position="400"/>
    </location>
</feature>
<evidence type="ECO:0000313" key="7">
    <source>
        <dbReference type="EMBL" id="KAF1917218.1"/>
    </source>
</evidence>
<feature type="transmembrane region" description="Helical" evidence="6">
    <location>
        <begin position="345"/>
        <end position="368"/>
    </location>
</feature>
<dbReference type="InterPro" id="IPR004776">
    <property type="entry name" value="Mem_transp_PIN-like"/>
</dbReference>
<dbReference type="GO" id="GO:0016020">
    <property type="term" value="C:membrane"/>
    <property type="evidence" value="ECO:0007669"/>
    <property type="project" value="UniProtKB-SubCell"/>
</dbReference>
<feature type="transmembrane region" description="Helical" evidence="6">
    <location>
        <begin position="308"/>
        <end position="324"/>
    </location>
</feature>
<evidence type="ECO:0000256" key="5">
    <source>
        <dbReference type="SAM" id="MobiDB-lite"/>
    </source>
</evidence>
<dbReference type="AlphaFoldDB" id="A0A6A5QQT0"/>
<proteinExistence type="predicted"/>
<dbReference type="EMBL" id="ML979134">
    <property type="protein sequence ID" value="KAF1917218.1"/>
    <property type="molecule type" value="Genomic_DNA"/>
</dbReference>
<accession>A0A6A5QQT0</accession>
<feature type="transmembrane region" description="Helical" evidence="6">
    <location>
        <begin position="12"/>
        <end position="33"/>
    </location>
</feature>
<evidence type="ECO:0000256" key="3">
    <source>
        <dbReference type="ARBA" id="ARBA00022989"/>
    </source>
</evidence>
<dbReference type="PANTHER" id="PTHR31794:SF4">
    <property type="entry name" value="AUXIN EFFLUX TRANSPORTER FAMILY PROTEIN (EUROFUNG)"/>
    <property type="match status" value="1"/>
</dbReference>
<dbReference type="PANTHER" id="PTHR31794">
    <property type="entry name" value="AUXIN EFFLUX TRANSPORTER FAMILY PROTEIN (EUROFUNG)"/>
    <property type="match status" value="1"/>
</dbReference>
<dbReference type="Proteomes" id="UP000800096">
    <property type="component" value="Unassembled WGS sequence"/>
</dbReference>
<name>A0A6A5QQT0_AMPQU</name>
<dbReference type="Pfam" id="PF03547">
    <property type="entry name" value="Mem_trans"/>
    <property type="match status" value="1"/>
</dbReference>
<keyword evidence="4 6" id="KW-0472">Membrane</keyword>
<keyword evidence="8" id="KW-1185">Reference proteome</keyword>
<protein>
    <submittedName>
        <fullName evidence="7">Auxin efflux carrier</fullName>
    </submittedName>
</protein>
<feature type="transmembrane region" description="Helical" evidence="6">
    <location>
        <begin position="268"/>
        <end position="288"/>
    </location>
</feature>
<reference evidence="7" key="1">
    <citation type="journal article" date="2020" name="Stud. Mycol.">
        <title>101 Dothideomycetes genomes: a test case for predicting lifestyles and emergence of pathogens.</title>
        <authorList>
            <person name="Haridas S."/>
            <person name="Albert R."/>
            <person name="Binder M."/>
            <person name="Bloem J."/>
            <person name="Labutti K."/>
            <person name="Salamov A."/>
            <person name="Andreopoulos B."/>
            <person name="Baker S."/>
            <person name="Barry K."/>
            <person name="Bills G."/>
            <person name="Bluhm B."/>
            <person name="Cannon C."/>
            <person name="Castanera R."/>
            <person name="Culley D."/>
            <person name="Daum C."/>
            <person name="Ezra D."/>
            <person name="Gonzalez J."/>
            <person name="Henrissat B."/>
            <person name="Kuo A."/>
            <person name="Liang C."/>
            <person name="Lipzen A."/>
            <person name="Lutzoni F."/>
            <person name="Magnuson J."/>
            <person name="Mondo S."/>
            <person name="Nolan M."/>
            <person name="Ohm R."/>
            <person name="Pangilinan J."/>
            <person name="Park H.-J."/>
            <person name="Ramirez L."/>
            <person name="Alfaro M."/>
            <person name="Sun H."/>
            <person name="Tritt A."/>
            <person name="Yoshinaga Y."/>
            <person name="Zwiers L.-H."/>
            <person name="Turgeon B."/>
            <person name="Goodwin S."/>
            <person name="Spatafora J."/>
            <person name="Crous P."/>
            <person name="Grigoriev I."/>
        </authorList>
    </citation>
    <scope>NUCLEOTIDE SEQUENCE</scope>
    <source>
        <strain evidence="7">HMLAC05119</strain>
    </source>
</reference>
<keyword evidence="2 6" id="KW-0812">Transmembrane</keyword>
<evidence type="ECO:0000256" key="1">
    <source>
        <dbReference type="ARBA" id="ARBA00004141"/>
    </source>
</evidence>
<keyword evidence="3 6" id="KW-1133">Transmembrane helix</keyword>
<gene>
    <name evidence="7" type="ORF">BDU57DRAFT_555129</name>
</gene>
<feature type="transmembrane region" description="Helical" evidence="6">
    <location>
        <begin position="75"/>
        <end position="96"/>
    </location>
</feature>
<evidence type="ECO:0000313" key="8">
    <source>
        <dbReference type="Proteomes" id="UP000800096"/>
    </source>
</evidence>
<dbReference type="GO" id="GO:0055085">
    <property type="term" value="P:transmembrane transport"/>
    <property type="evidence" value="ECO:0007669"/>
    <property type="project" value="InterPro"/>
</dbReference>
<feature type="compositionally biased region" description="Acidic residues" evidence="5">
    <location>
        <begin position="177"/>
        <end position="190"/>
    </location>
</feature>
<organism evidence="7 8">
    <name type="scientific">Ampelomyces quisqualis</name>
    <name type="common">Powdery mildew agent</name>
    <dbReference type="NCBI Taxonomy" id="50730"/>
    <lineage>
        <taxon>Eukaryota</taxon>
        <taxon>Fungi</taxon>
        <taxon>Dikarya</taxon>
        <taxon>Ascomycota</taxon>
        <taxon>Pezizomycotina</taxon>
        <taxon>Dothideomycetes</taxon>
        <taxon>Pleosporomycetidae</taxon>
        <taxon>Pleosporales</taxon>
        <taxon>Pleosporineae</taxon>
        <taxon>Phaeosphaeriaceae</taxon>
        <taxon>Ampelomyces</taxon>
    </lineage>
</organism>
<feature type="transmembrane region" description="Helical" evidence="6">
    <location>
        <begin position="412"/>
        <end position="435"/>
    </location>
</feature>
<sequence>MGVDISELLVPFAGAIQAAISVLLTIAFGVLAAQCNLLSTNAAKEVSKLCVRMFLPALLIYKIGSNLHQGTAIRYIPVLIWSISYTLLSVLLGRILTRVFKLPSWVTPAIAFNNTTSLPLLLIESLKQTQILDVILVGGDSAADALDRAESYFLINAMVSNSLTFALGPRLLKPGDEDAPNNEEENEADSPDQVQNEGEGNGNGHGDIERGPDGLINEHTSLLPQRIIKPTNRIEKKGYLKTRNWFNGLRPKTQEAVEVAWQFANAPLMGAIVGAIIGLTPALHRLFFNTSNEGGYFNAWLTTSIKNIGDLFASTQIIVVGVKLSQSMLAMKRGEASGEVKKGSLVLVTIIRFIIWPFISIPLIWALASKTTLLDADPMLWFAMMLMPTGPPAMILVALTDVTGAPESMKMTIAKFLTISYAITPLICFAVVGSLKATEAAISL</sequence>
<feature type="region of interest" description="Disordered" evidence="5">
    <location>
        <begin position="173"/>
        <end position="215"/>
    </location>
</feature>
<evidence type="ECO:0000256" key="4">
    <source>
        <dbReference type="ARBA" id="ARBA00023136"/>
    </source>
</evidence>
<dbReference type="GO" id="GO:0005783">
    <property type="term" value="C:endoplasmic reticulum"/>
    <property type="evidence" value="ECO:0007669"/>
    <property type="project" value="TreeGrafter"/>
</dbReference>
<evidence type="ECO:0000256" key="2">
    <source>
        <dbReference type="ARBA" id="ARBA00022692"/>
    </source>
</evidence>
<comment type="subcellular location">
    <subcellularLocation>
        <location evidence="1">Membrane</location>
        <topology evidence="1">Multi-pass membrane protein</topology>
    </subcellularLocation>
</comment>
<dbReference type="OrthoDB" id="191139at2759"/>
<evidence type="ECO:0000256" key="6">
    <source>
        <dbReference type="SAM" id="Phobius"/>
    </source>
</evidence>